<sequence length="60" mass="6823">MITEDRPNKMGVTMFCLCRTMSWISLDDTCCRRLYKFGAVGVVLMNGTIPTVQIQSTYLL</sequence>
<proteinExistence type="predicted"/>
<dbReference type="EMBL" id="KY315527">
    <property type="protein sequence ID" value="ARM06561.1"/>
    <property type="molecule type" value="Genomic_DNA"/>
</dbReference>
<name>A0A1W6G0J6_9BETA</name>
<protein>
    <submittedName>
        <fullName evidence="1">Uncharacterized protein</fullName>
    </submittedName>
</protein>
<organism evidence="1">
    <name type="scientific">Human betaherpesvirus 6</name>
    <dbReference type="NCBI Taxonomy" id="10368"/>
    <lineage>
        <taxon>Viruses</taxon>
        <taxon>Duplodnaviria</taxon>
        <taxon>Heunggongvirae</taxon>
        <taxon>Peploviricota</taxon>
        <taxon>Herviviricetes</taxon>
        <taxon>Herpesvirales</taxon>
        <taxon>Orthoherpesviridae</taxon>
        <taxon>Betaherpesvirinae</taxon>
        <taxon>Roseolovirus</taxon>
    </lineage>
</organism>
<reference evidence="1" key="1">
    <citation type="journal article" date="2018" name="BMC Genomics">
        <title>Comparative genomic, transcriptomic, and proteomic reannotation of human herpesvirus 6.</title>
        <authorList>
            <person name="Greninger A.L."/>
            <person name="Knudsen G.M."/>
            <person name="Roychoudhury P."/>
            <person name="Hanson D.J."/>
            <person name="Sedlak R.H."/>
            <person name="Xie H."/>
            <person name="Guan J."/>
            <person name="Nguyen T."/>
            <person name="Peddu V."/>
            <person name="Boeckh M."/>
            <person name="Huang M.L."/>
            <person name="Cook L."/>
            <person name="Depledge D.P."/>
            <person name="Zerr D.M."/>
            <person name="Koelle D.M."/>
            <person name="Gantt S."/>
            <person name="Yoshikawa T."/>
            <person name="Caserta M."/>
            <person name="Hill J.A."/>
            <person name="Jerome K.R."/>
        </authorList>
    </citation>
    <scope>NUCLEOTIDE SEQUENCE</scope>
    <source>
        <strain evidence="1">HP8H1</strain>
    </source>
</reference>
<accession>A0A1W6G0J6</accession>
<evidence type="ECO:0000313" key="1">
    <source>
        <dbReference type="EMBL" id="ARM06561.1"/>
    </source>
</evidence>